<comment type="caution">
    <text evidence="1">The sequence shown here is derived from an EMBL/GenBank/DDBJ whole genome shotgun (WGS) entry which is preliminary data.</text>
</comment>
<dbReference type="RefSeq" id="WP_039724704.1">
    <property type="nucleotide sequence ID" value="NZ_QVFV01000001.1"/>
</dbReference>
<evidence type="ECO:0008006" key="3">
    <source>
        <dbReference type="Google" id="ProtNLM"/>
    </source>
</evidence>
<evidence type="ECO:0000313" key="1">
    <source>
        <dbReference type="EMBL" id="RZM81880.1"/>
    </source>
</evidence>
<proteinExistence type="predicted"/>
<reference evidence="1 2" key="1">
    <citation type="submission" date="2018-11" db="EMBL/GenBank/DDBJ databases">
        <title>Whole genome sequencing of an environmental sample.</title>
        <authorList>
            <person name="Sarangi A.N."/>
            <person name="Singh D."/>
            <person name="Tripathy S."/>
        </authorList>
    </citation>
    <scope>NUCLEOTIDE SEQUENCE [LARGE SCALE GENOMIC DNA]</scope>
    <source>
        <strain evidence="1 2">Lakshadweep</strain>
    </source>
</reference>
<keyword evidence="2" id="KW-1185">Reference proteome</keyword>
<organism evidence="1 2">
    <name type="scientific">Leptolyngbya iicbica LK</name>
    <dbReference type="NCBI Taxonomy" id="2294035"/>
    <lineage>
        <taxon>Bacteria</taxon>
        <taxon>Bacillati</taxon>
        <taxon>Cyanobacteriota</taxon>
        <taxon>Cyanophyceae</taxon>
        <taxon>Leptolyngbyales</taxon>
        <taxon>Leptolyngbyaceae</taxon>
        <taxon>Leptolyngbya group</taxon>
        <taxon>Leptolyngbya</taxon>
        <taxon>Leptolyngbya iicbica</taxon>
    </lineage>
</organism>
<sequence>MQLSPTAFAAARTFIKTQARSLEKARFDYYFEQGSAEAVWSALATWQNADGGFGHGLEADVRSPESSVICTSISFQVLRSLHTPATHPLVKTGLAYLIEQYNPQTVNWRAIPPTVDQSPHAPWWGNSASDLYDEFSLNPTAEILGYLYDYADAVPPEIIAQVTAKVVETVQQCDALEMHDLLCCLRLGQTETLPAAVAEPLMAKLKVLVPQTVDTEPASWADYGLRPLQVVEQPRSPFRAGLEAAIEANLDYEIATQAADGSWGPTWSWADDFPEAWAIAQREWAGVLTLNNLLVLQQFGRIATT</sequence>
<dbReference type="EMBL" id="QVFV01000001">
    <property type="protein sequence ID" value="RZM81880.1"/>
    <property type="molecule type" value="Genomic_DNA"/>
</dbReference>
<dbReference type="SUPFAM" id="SSF48239">
    <property type="entry name" value="Terpenoid cyclases/Protein prenyltransferases"/>
    <property type="match status" value="1"/>
</dbReference>
<name>A0A4V2E3B7_9CYAN</name>
<evidence type="ECO:0000313" key="2">
    <source>
        <dbReference type="Proteomes" id="UP000292459"/>
    </source>
</evidence>
<dbReference type="Proteomes" id="UP000292459">
    <property type="component" value="Unassembled WGS sequence"/>
</dbReference>
<dbReference type="Gene3D" id="1.50.10.20">
    <property type="match status" value="1"/>
</dbReference>
<dbReference type="OrthoDB" id="3286086at2"/>
<dbReference type="AlphaFoldDB" id="A0A4V2E3B7"/>
<accession>A0A4V2E3B7</accession>
<dbReference type="InterPro" id="IPR008930">
    <property type="entry name" value="Terpenoid_cyclase/PrenylTrfase"/>
</dbReference>
<gene>
    <name evidence="1" type="ORF">DYY88_00975</name>
</gene>
<protein>
    <recommendedName>
        <fullName evidence="3">Prenyltransferase</fullName>
    </recommendedName>
</protein>